<evidence type="ECO:0000313" key="2">
    <source>
        <dbReference type="EMBL" id="CAG8523793.1"/>
    </source>
</evidence>
<dbReference type="AlphaFoldDB" id="A0A9N9ABN3"/>
<name>A0A9N9ABN3_9GLOM</name>
<proteinExistence type="predicted"/>
<reference evidence="2" key="1">
    <citation type="submission" date="2021-06" db="EMBL/GenBank/DDBJ databases">
        <authorList>
            <person name="Kallberg Y."/>
            <person name="Tangrot J."/>
            <person name="Rosling A."/>
        </authorList>
    </citation>
    <scope>NUCLEOTIDE SEQUENCE</scope>
    <source>
        <strain evidence="2">MT106</strain>
    </source>
</reference>
<protein>
    <submittedName>
        <fullName evidence="2">971_t:CDS:1</fullName>
    </submittedName>
</protein>
<keyword evidence="3" id="KW-1185">Reference proteome</keyword>
<feature type="compositionally biased region" description="Low complexity" evidence="1">
    <location>
        <begin position="1"/>
        <end position="21"/>
    </location>
</feature>
<feature type="compositionally biased region" description="Polar residues" evidence="1">
    <location>
        <begin position="22"/>
        <end position="31"/>
    </location>
</feature>
<sequence>MTSGEDSSTPSSLTSSIPDTPQTNATGTPNYQLPRKNDNTTQITPPTPTPTITSSQTSANPTDEKKDQFNSSMYQQQPEKHHLRRQCENKRDIIISQDQRIAQLRQQMVDVQKALISTQANLLVAKANSIKHTLSAAATVAAAVPAASGAAPTMFPASSATIKTTHQHHLHPQNYSNVQPPINQQQYYNNHPSHFVSSLFGNDGGNESEIKRGDGSNNIATALISNALASNKPLANNNFVDGVSNGSSNSLLDSLNAAFSMARINNEQQQQEDMMNQGINPTSTTITSTRKYSENHKKLYQRFPF</sequence>
<feature type="region of interest" description="Disordered" evidence="1">
    <location>
        <begin position="1"/>
        <end position="85"/>
    </location>
</feature>
<evidence type="ECO:0000256" key="1">
    <source>
        <dbReference type="SAM" id="MobiDB-lite"/>
    </source>
</evidence>
<accession>A0A9N9ABN3</accession>
<dbReference type="EMBL" id="CAJVPL010000715">
    <property type="protein sequence ID" value="CAG8523793.1"/>
    <property type="molecule type" value="Genomic_DNA"/>
</dbReference>
<gene>
    <name evidence="2" type="ORF">AGERDE_LOCUS5373</name>
</gene>
<dbReference type="OrthoDB" id="10614769at2759"/>
<comment type="caution">
    <text evidence="2">The sequence shown here is derived from an EMBL/GenBank/DDBJ whole genome shotgun (WGS) entry which is preliminary data.</text>
</comment>
<feature type="compositionally biased region" description="Low complexity" evidence="1">
    <location>
        <begin position="40"/>
        <end position="58"/>
    </location>
</feature>
<evidence type="ECO:0000313" key="3">
    <source>
        <dbReference type="Proteomes" id="UP000789831"/>
    </source>
</evidence>
<organism evidence="2 3">
    <name type="scientific">Ambispora gerdemannii</name>
    <dbReference type="NCBI Taxonomy" id="144530"/>
    <lineage>
        <taxon>Eukaryota</taxon>
        <taxon>Fungi</taxon>
        <taxon>Fungi incertae sedis</taxon>
        <taxon>Mucoromycota</taxon>
        <taxon>Glomeromycotina</taxon>
        <taxon>Glomeromycetes</taxon>
        <taxon>Archaeosporales</taxon>
        <taxon>Ambisporaceae</taxon>
        <taxon>Ambispora</taxon>
    </lineage>
</organism>
<dbReference type="Proteomes" id="UP000789831">
    <property type="component" value="Unassembled WGS sequence"/>
</dbReference>